<evidence type="ECO:0000313" key="1">
    <source>
        <dbReference type="EMBL" id="EIM79782.1"/>
    </source>
</evidence>
<dbReference type="Proteomes" id="UP000053927">
    <property type="component" value="Unassembled WGS sequence"/>
</dbReference>
<dbReference type="RefSeq" id="XP_007311100.1">
    <property type="nucleotide sequence ID" value="XM_007311038.1"/>
</dbReference>
<dbReference type="InterPro" id="IPR036322">
    <property type="entry name" value="WD40_repeat_dom_sf"/>
</dbReference>
<dbReference type="KEGG" id="shs:STEHIDRAFT_163340"/>
<dbReference type="GeneID" id="18802305"/>
<accession>R7RZN9</accession>
<dbReference type="OMA" id="NATMESW"/>
<dbReference type="eggNOG" id="ENOG502SQZG">
    <property type="taxonomic scope" value="Eukaryota"/>
</dbReference>
<dbReference type="EMBL" id="JH687401">
    <property type="protein sequence ID" value="EIM79782.1"/>
    <property type="molecule type" value="Genomic_DNA"/>
</dbReference>
<dbReference type="OrthoDB" id="2654453at2759"/>
<name>R7RZN9_STEHR</name>
<gene>
    <name evidence="1" type="ORF">STEHIDRAFT_163340</name>
</gene>
<dbReference type="SMART" id="SM00320">
    <property type="entry name" value="WD40"/>
    <property type="match status" value="1"/>
</dbReference>
<keyword evidence="2" id="KW-1185">Reference proteome</keyword>
<dbReference type="AlphaFoldDB" id="R7RZN9"/>
<proteinExistence type="predicted"/>
<evidence type="ECO:0000313" key="2">
    <source>
        <dbReference type="Proteomes" id="UP000053927"/>
    </source>
</evidence>
<dbReference type="Gene3D" id="2.130.10.10">
    <property type="entry name" value="YVTN repeat-like/Quinoprotein amine dehydrogenase"/>
    <property type="match status" value="1"/>
</dbReference>
<sequence>MNLSLRLRSSRYKLVCKMKGHHDAVTVLAISEHGVLASGALDGIRLWSLPEGTTIPIPHLGPATRGAISALTWVTLGESDNDLLIFGTTSGFVGIWLRTDGRGAVDVVEEVVIMKIGQGEEITGLTTVKDATGGCIVALCTLGGILQLWVVDAAAHMTSLFSKQLDIVPKTVSFSSTRDRLVVFGSRCGTVLTLDGVSGALISRQTTRRAAIAGVAVDHSKDMFLMDNTWDGFDLFSMSTCRWTRSFRTKDSPLQSSKQVTFAECGDVVVGGDDEGNFHVYTTAEGSLLDVLHQNRPGMIQTVTSHWTNGRSWIVVASSNVGRRSTICLWSHHGEAAAHISSEPSTESPAVGDGILRWVMILAAVAFVVQNSSLVKSPSSILL</sequence>
<reference evidence="2" key="1">
    <citation type="journal article" date="2012" name="Science">
        <title>The Paleozoic origin of enzymatic lignin decomposition reconstructed from 31 fungal genomes.</title>
        <authorList>
            <person name="Floudas D."/>
            <person name="Binder M."/>
            <person name="Riley R."/>
            <person name="Barry K."/>
            <person name="Blanchette R.A."/>
            <person name="Henrissat B."/>
            <person name="Martinez A.T."/>
            <person name="Otillar R."/>
            <person name="Spatafora J.W."/>
            <person name="Yadav J.S."/>
            <person name="Aerts A."/>
            <person name="Benoit I."/>
            <person name="Boyd A."/>
            <person name="Carlson A."/>
            <person name="Copeland A."/>
            <person name="Coutinho P.M."/>
            <person name="de Vries R.P."/>
            <person name="Ferreira P."/>
            <person name="Findley K."/>
            <person name="Foster B."/>
            <person name="Gaskell J."/>
            <person name="Glotzer D."/>
            <person name="Gorecki P."/>
            <person name="Heitman J."/>
            <person name="Hesse C."/>
            <person name="Hori C."/>
            <person name="Igarashi K."/>
            <person name="Jurgens J.A."/>
            <person name="Kallen N."/>
            <person name="Kersten P."/>
            <person name="Kohler A."/>
            <person name="Kuees U."/>
            <person name="Kumar T.K.A."/>
            <person name="Kuo A."/>
            <person name="LaButti K."/>
            <person name="Larrondo L.F."/>
            <person name="Lindquist E."/>
            <person name="Ling A."/>
            <person name="Lombard V."/>
            <person name="Lucas S."/>
            <person name="Lundell T."/>
            <person name="Martin R."/>
            <person name="McLaughlin D.J."/>
            <person name="Morgenstern I."/>
            <person name="Morin E."/>
            <person name="Murat C."/>
            <person name="Nagy L.G."/>
            <person name="Nolan M."/>
            <person name="Ohm R.A."/>
            <person name="Patyshakuliyeva A."/>
            <person name="Rokas A."/>
            <person name="Ruiz-Duenas F.J."/>
            <person name="Sabat G."/>
            <person name="Salamov A."/>
            <person name="Samejima M."/>
            <person name="Schmutz J."/>
            <person name="Slot J.C."/>
            <person name="St John F."/>
            <person name="Stenlid J."/>
            <person name="Sun H."/>
            <person name="Sun S."/>
            <person name="Syed K."/>
            <person name="Tsang A."/>
            <person name="Wiebenga A."/>
            <person name="Young D."/>
            <person name="Pisabarro A."/>
            <person name="Eastwood D.C."/>
            <person name="Martin F."/>
            <person name="Cullen D."/>
            <person name="Grigoriev I.V."/>
            <person name="Hibbett D.S."/>
        </authorList>
    </citation>
    <scope>NUCLEOTIDE SEQUENCE [LARGE SCALE GENOMIC DNA]</scope>
    <source>
        <strain evidence="2">FP-91666</strain>
    </source>
</reference>
<protein>
    <submittedName>
        <fullName evidence="1">WD40 repeat-like protein</fullName>
    </submittedName>
</protein>
<dbReference type="SUPFAM" id="SSF50978">
    <property type="entry name" value="WD40 repeat-like"/>
    <property type="match status" value="1"/>
</dbReference>
<dbReference type="InterPro" id="IPR015943">
    <property type="entry name" value="WD40/YVTN_repeat-like_dom_sf"/>
</dbReference>
<dbReference type="InterPro" id="IPR001680">
    <property type="entry name" value="WD40_rpt"/>
</dbReference>
<organism evidence="1 2">
    <name type="scientific">Stereum hirsutum (strain FP-91666)</name>
    <name type="common">White-rot fungus</name>
    <dbReference type="NCBI Taxonomy" id="721885"/>
    <lineage>
        <taxon>Eukaryota</taxon>
        <taxon>Fungi</taxon>
        <taxon>Dikarya</taxon>
        <taxon>Basidiomycota</taxon>
        <taxon>Agaricomycotina</taxon>
        <taxon>Agaricomycetes</taxon>
        <taxon>Russulales</taxon>
        <taxon>Stereaceae</taxon>
        <taxon>Stereum</taxon>
    </lineage>
</organism>